<reference evidence="14 15" key="1">
    <citation type="journal article" date="2005" name="Nature">
        <title>The genome of the social amoeba Dictyostelium discoideum.</title>
        <authorList>
            <consortium name="The Dictyostelium discoideum Sequencing Consortium"/>
            <person name="Eichinger L."/>
            <person name="Pachebat J.A."/>
            <person name="Glockner G."/>
            <person name="Rajandream M.A."/>
            <person name="Sucgang R."/>
            <person name="Berriman M."/>
            <person name="Song J."/>
            <person name="Olsen R."/>
            <person name="Szafranski K."/>
            <person name="Xu Q."/>
            <person name="Tunggal B."/>
            <person name="Kummerfeld S."/>
            <person name="Madera M."/>
            <person name="Konfortov B.A."/>
            <person name="Rivero F."/>
            <person name="Bankier A.T."/>
            <person name="Lehmann R."/>
            <person name="Hamlin N."/>
            <person name="Davies R."/>
            <person name="Gaudet P."/>
            <person name="Fey P."/>
            <person name="Pilcher K."/>
            <person name="Chen G."/>
            <person name="Saunders D."/>
            <person name="Sodergren E."/>
            <person name="Davis P."/>
            <person name="Kerhornou A."/>
            <person name="Nie X."/>
            <person name="Hall N."/>
            <person name="Anjard C."/>
            <person name="Hemphill L."/>
            <person name="Bason N."/>
            <person name="Farbrother P."/>
            <person name="Desany B."/>
            <person name="Just E."/>
            <person name="Morio T."/>
            <person name="Rost R."/>
            <person name="Churcher C."/>
            <person name="Cooper J."/>
            <person name="Haydock S."/>
            <person name="van Driessche N."/>
            <person name="Cronin A."/>
            <person name="Goodhead I."/>
            <person name="Muzny D."/>
            <person name="Mourier T."/>
            <person name="Pain A."/>
            <person name="Lu M."/>
            <person name="Harper D."/>
            <person name="Lindsay R."/>
            <person name="Hauser H."/>
            <person name="James K."/>
            <person name="Quiles M."/>
            <person name="Madan Babu M."/>
            <person name="Saito T."/>
            <person name="Buchrieser C."/>
            <person name="Wardroper A."/>
            <person name="Felder M."/>
            <person name="Thangavelu M."/>
            <person name="Johnson D."/>
            <person name="Knights A."/>
            <person name="Loulseged H."/>
            <person name="Mungall K."/>
            <person name="Oliver K."/>
            <person name="Price C."/>
            <person name="Quail M.A."/>
            <person name="Urushihara H."/>
            <person name="Hernandez J."/>
            <person name="Rabbinowitsch E."/>
            <person name="Steffen D."/>
            <person name="Sanders M."/>
            <person name="Ma J."/>
            <person name="Kohara Y."/>
            <person name="Sharp S."/>
            <person name="Simmonds M."/>
            <person name="Spiegler S."/>
            <person name="Tivey A."/>
            <person name="Sugano S."/>
            <person name="White B."/>
            <person name="Walker D."/>
            <person name="Woodward J."/>
            <person name="Winckler T."/>
            <person name="Tanaka Y."/>
            <person name="Shaulsky G."/>
            <person name="Schleicher M."/>
            <person name="Weinstock G."/>
            <person name="Rosenthal A."/>
            <person name="Cox E.C."/>
            <person name="Chisholm R.L."/>
            <person name="Gibbs R."/>
            <person name="Loomis W.F."/>
            <person name="Platzer M."/>
            <person name="Kay R.R."/>
            <person name="Williams J."/>
            <person name="Dear P.H."/>
            <person name="Noegel A.A."/>
            <person name="Barrell B."/>
            <person name="Kuspa A."/>
        </authorList>
    </citation>
    <scope>NUCLEOTIDE SEQUENCE [LARGE SCALE GENOMIC DNA]</scope>
    <source>
        <strain evidence="14 15">AX4</strain>
    </source>
</reference>
<keyword evidence="5 11" id="KW-0547">Nucleotide-binding</keyword>
<dbReference type="eggNOG" id="KOG0072">
    <property type="taxonomic scope" value="Eukaryota"/>
</dbReference>
<keyword evidence="12" id="KW-0479">Metal-binding</keyword>
<evidence type="ECO:0000256" key="11">
    <source>
        <dbReference type="PIRSR" id="PIRSR606689-1"/>
    </source>
</evidence>
<feature type="binding site" evidence="11">
    <location>
        <begin position="126"/>
        <end position="129"/>
    </location>
    <ligand>
        <name>GTP</name>
        <dbReference type="ChEBI" id="CHEBI:37565"/>
    </ligand>
</feature>
<dbReference type="InParanoid" id="Q54JB7"/>
<dbReference type="VEuPathDB" id="AmoebaDB:DDB_G0288163"/>
<dbReference type="dictyBase" id="DDB_G0288163">
    <property type="gene designation" value="arl1"/>
</dbReference>
<evidence type="ECO:0000313" key="15">
    <source>
        <dbReference type="Proteomes" id="UP000002195"/>
    </source>
</evidence>
<comment type="subcellular location">
    <subcellularLocation>
        <location evidence="1">Golgi apparatus</location>
    </subcellularLocation>
</comment>
<sequence length="183" mass="20166">MGNLFSSVFFKLFGNKDVRILILGLDSAGKTTILYKLQCGEVLTTIPTIGFNVESITYKNIRFFLWDLGGQSAIRPYWRCYYPNTNAIIYVVDSSDPDRLGIANEELVAMLSEEELRTTPLLVFANKQDLPGALSDAQVSEGLKLSSLKNRQWAIFKTSAINGVGIYEGLDWLVNVISGGGGS</sequence>
<dbReference type="HOGENOM" id="CLU_040729_9_3_1"/>
<keyword evidence="10" id="KW-0449">Lipoprotein</keyword>
<evidence type="ECO:0000256" key="1">
    <source>
        <dbReference type="ARBA" id="ARBA00004555"/>
    </source>
</evidence>
<dbReference type="GO" id="GO:0016192">
    <property type="term" value="P:vesicle-mediated transport"/>
    <property type="evidence" value="ECO:0000318"/>
    <property type="project" value="GO_Central"/>
</dbReference>
<dbReference type="Reactome" id="R-DDI-6811440">
    <property type="pathway name" value="Retrograde transport at the Trans-Golgi-Network"/>
</dbReference>
<dbReference type="NCBIfam" id="TIGR00231">
    <property type="entry name" value="small_GTP"/>
    <property type="match status" value="1"/>
</dbReference>
<keyword evidence="15" id="KW-1185">Reference proteome</keyword>
<dbReference type="SUPFAM" id="SSF52540">
    <property type="entry name" value="P-loop containing nucleoside triphosphate hydrolases"/>
    <property type="match status" value="1"/>
</dbReference>
<dbReference type="InterPro" id="IPR005225">
    <property type="entry name" value="Small_GTP-bd"/>
</dbReference>
<evidence type="ECO:0000256" key="9">
    <source>
        <dbReference type="ARBA" id="ARBA00023134"/>
    </source>
</evidence>
<comment type="similarity">
    <text evidence="2 13">Belongs to the small GTPase superfamily. Arf family.</text>
</comment>
<dbReference type="GO" id="GO:0005525">
    <property type="term" value="F:GTP binding"/>
    <property type="evidence" value="ECO:0000318"/>
    <property type="project" value="GO_Central"/>
</dbReference>
<feature type="binding site" evidence="11">
    <location>
        <position position="70"/>
    </location>
    <ligand>
        <name>GTP</name>
        <dbReference type="ChEBI" id="CHEBI:37565"/>
    </ligand>
</feature>
<dbReference type="SMR" id="Q54JB7"/>
<dbReference type="PANTHER" id="PTHR11711">
    <property type="entry name" value="ADP RIBOSYLATION FACTOR-RELATED"/>
    <property type="match status" value="1"/>
</dbReference>
<dbReference type="Gene3D" id="3.40.50.300">
    <property type="entry name" value="P-loop containing nucleotide triphosphate hydrolases"/>
    <property type="match status" value="1"/>
</dbReference>
<keyword evidence="8" id="KW-0333">Golgi apparatus</keyword>
<dbReference type="PhylomeDB" id="Q54JB7"/>
<evidence type="ECO:0000256" key="13">
    <source>
        <dbReference type="RuleBase" id="RU003925"/>
    </source>
</evidence>
<dbReference type="InterPro" id="IPR024156">
    <property type="entry name" value="Small_GTPase_ARF"/>
</dbReference>
<dbReference type="InterPro" id="IPR006689">
    <property type="entry name" value="Small_GTPase_ARF/SAR"/>
</dbReference>
<keyword evidence="12" id="KW-0460">Magnesium</keyword>
<dbReference type="FunCoup" id="Q54JB7">
    <property type="interactions" value="509"/>
</dbReference>
<dbReference type="KEGG" id="ddi:DDB_G0288163"/>
<organism evidence="14 15">
    <name type="scientific">Dictyostelium discoideum</name>
    <name type="common">Social amoeba</name>
    <dbReference type="NCBI Taxonomy" id="44689"/>
    <lineage>
        <taxon>Eukaryota</taxon>
        <taxon>Amoebozoa</taxon>
        <taxon>Evosea</taxon>
        <taxon>Eumycetozoa</taxon>
        <taxon>Dictyostelia</taxon>
        <taxon>Dictyosteliales</taxon>
        <taxon>Dictyosteliaceae</taxon>
        <taxon>Dictyostelium</taxon>
    </lineage>
</organism>
<evidence type="ECO:0000256" key="4">
    <source>
        <dbReference type="ARBA" id="ARBA00022707"/>
    </source>
</evidence>
<dbReference type="GO" id="GO:0005737">
    <property type="term" value="C:cytoplasm"/>
    <property type="evidence" value="ECO:0000318"/>
    <property type="project" value="GO_Central"/>
</dbReference>
<evidence type="ECO:0000256" key="3">
    <source>
        <dbReference type="ARBA" id="ARBA00022448"/>
    </source>
</evidence>
<keyword evidence="9 11" id="KW-0342">GTP-binding</keyword>
<keyword evidence="7" id="KW-0653">Protein transport</keyword>
<comment type="caution">
    <text evidence="14">The sequence shown here is derived from an EMBL/GenBank/DDBJ whole genome shotgun (WGS) entry which is preliminary data.</text>
</comment>
<dbReference type="AlphaFoldDB" id="Q54JB7"/>
<keyword evidence="3" id="KW-0813">Transport</keyword>
<gene>
    <name evidence="14" type="primary">arl1</name>
    <name evidence="14" type="ORF">DDB_G0288163</name>
</gene>
<dbReference type="CDD" id="cd04151">
    <property type="entry name" value="Arl1"/>
    <property type="match status" value="1"/>
</dbReference>
<dbReference type="SMART" id="SM00177">
    <property type="entry name" value="ARF"/>
    <property type="match status" value="1"/>
</dbReference>
<name>Q54JB7_DICDI</name>
<dbReference type="PaxDb" id="44689-DDB0229368"/>
<accession>Q54JB7</accession>
<dbReference type="GO" id="GO:0006886">
    <property type="term" value="P:intracellular protein transport"/>
    <property type="evidence" value="ECO:0000318"/>
    <property type="project" value="GO_Central"/>
</dbReference>
<dbReference type="FunFam" id="3.40.50.300:FF:000510">
    <property type="entry name" value="ADP-ribosylation factor 1"/>
    <property type="match status" value="1"/>
</dbReference>
<feature type="binding site" evidence="12">
    <location>
        <position position="31"/>
    </location>
    <ligand>
        <name>Mg(2+)</name>
        <dbReference type="ChEBI" id="CHEBI:18420"/>
    </ligand>
</feature>
<dbReference type="RefSeq" id="XP_636876.2">
    <property type="nucleotide sequence ID" value="XM_631784.2"/>
</dbReference>
<dbReference type="PROSITE" id="PS51417">
    <property type="entry name" value="ARF"/>
    <property type="match status" value="1"/>
</dbReference>
<dbReference type="STRING" id="44689.Q54JB7"/>
<dbReference type="Pfam" id="PF00025">
    <property type="entry name" value="Arf"/>
    <property type="match status" value="1"/>
</dbReference>
<keyword evidence="4" id="KW-0519">Myristate</keyword>
<evidence type="ECO:0000256" key="5">
    <source>
        <dbReference type="ARBA" id="ARBA00022741"/>
    </source>
</evidence>
<dbReference type="EMBL" id="AAFI02000109">
    <property type="protein sequence ID" value="EAL63369.2"/>
    <property type="molecule type" value="Genomic_DNA"/>
</dbReference>
<evidence type="ECO:0000256" key="6">
    <source>
        <dbReference type="ARBA" id="ARBA00022892"/>
    </source>
</evidence>
<evidence type="ECO:0000256" key="10">
    <source>
        <dbReference type="ARBA" id="ARBA00023288"/>
    </source>
</evidence>
<feature type="binding site" evidence="12">
    <location>
        <position position="48"/>
    </location>
    <ligand>
        <name>Mg(2+)</name>
        <dbReference type="ChEBI" id="CHEBI:18420"/>
    </ligand>
</feature>
<dbReference type="GO" id="GO:0003924">
    <property type="term" value="F:GTPase activity"/>
    <property type="evidence" value="ECO:0007669"/>
    <property type="project" value="InterPro"/>
</dbReference>
<evidence type="ECO:0000256" key="8">
    <source>
        <dbReference type="ARBA" id="ARBA00023034"/>
    </source>
</evidence>
<keyword evidence="6" id="KW-0931">ER-Golgi transport</keyword>
<dbReference type="GeneID" id="8626488"/>
<dbReference type="InterPro" id="IPR027417">
    <property type="entry name" value="P-loop_NTPase"/>
</dbReference>
<proteinExistence type="inferred from homology"/>
<evidence type="ECO:0000313" key="14">
    <source>
        <dbReference type="EMBL" id="EAL63369.2"/>
    </source>
</evidence>
<protein>
    <submittedName>
        <fullName evidence="14">ARF-like protein</fullName>
    </submittedName>
</protein>
<dbReference type="SMART" id="SM00178">
    <property type="entry name" value="SAR"/>
    <property type="match status" value="1"/>
</dbReference>
<evidence type="ECO:0000256" key="12">
    <source>
        <dbReference type="PIRSR" id="PIRSR606689-2"/>
    </source>
</evidence>
<dbReference type="Proteomes" id="UP000002195">
    <property type="component" value="Unassembled WGS sequence"/>
</dbReference>
<dbReference type="PRINTS" id="PR00328">
    <property type="entry name" value="SAR1GTPBP"/>
</dbReference>
<evidence type="ECO:0000256" key="2">
    <source>
        <dbReference type="ARBA" id="ARBA00010290"/>
    </source>
</evidence>
<dbReference type="GO" id="GO:0005794">
    <property type="term" value="C:Golgi apparatus"/>
    <property type="evidence" value="ECO:0000318"/>
    <property type="project" value="GO_Central"/>
</dbReference>
<dbReference type="GO" id="GO:0046872">
    <property type="term" value="F:metal ion binding"/>
    <property type="evidence" value="ECO:0007669"/>
    <property type="project" value="UniProtKB-KW"/>
</dbReference>
<feature type="binding site" evidence="11">
    <location>
        <begin position="24"/>
        <end position="31"/>
    </location>
    <ligand>
        <name>GTP</name>
        <dbReference type="ChEBI" id="CHEBI:37565"/>
    </ligand>
</feature>
<evidence type="ECO:0000256" key="7">
    <source>
        <dbReference type="ARBA" id="ARBA00022927"/>
    </source>
</evidence>
<dbReference type="OMA" id="MGAGMSW"/>